<dbReference type="Pfam" id="PF10724">
    <property type="entry name" value="DUF2516"/>
    <property type="match status" value="1"/>
</dbReference>
<name>U3GY24_9CORY</name>
<sequence>MLTLPAMTLPSMLMFILVTVPYTVAFWGAAIAGIAGAFTAATTRDDAFPAADRQPKWIWVGLLSVASILCWAGSTFLAVVGAVIICIYWCDVRPQIRLLIG</sequence>
<dbReference type="HOGENOM" id="CLU_135072_1_0_11"/>
<feature type="transmembrane region" description="Helical" evidence="1">
    <location>
        <begin position="12"/>
        <end position="37"/>
    </location>
</feature>
<dbReference type="KEGG" id="caz:CARG_00825"/>
<accession>U3GY24</accession>
<evidence type="ECO:0008006" key="4">
    <source>
        <dbReference type="Google" id="ProtNLM"/>
    </source>
</evidence>
<evidence type="ECO:0000313" key="3">
    <source>
        <dbReference type="Proteomes" id="UP000016943"/>
    </source>
</evidence>
<dbReference type="eggNOG" id="ENOG502ZWTE">
    <property type="taxonomic scope" value="Bacteria"/>
</dbReference>
<dbReference type="PATRIC" id="fig|1348662.3.peg.160"/>
<keyword evidence="1" id="KW-1133">Transmembrane helix</keyword>
<protein>
    <recommendedName>
        <fullName evidence="4">DUF2516 domain-containing protein</fullName>
    </recommendedName>
</protein>
<dbReference type="InterPro" id="IPR019662">
    <property type="entry name" value="DUF2516"/>
</dbReference>
<keyword evidence="1" id="KW-0812">Transmembrane</keyword>
<dbReference type="AlphaFoldDB" id="U3GY24"/>
<dbReference type="Proteomes" id="UP000016943">
    <property type="component" value="Chromosome"/>
</dbReference>
<keyword evidence="1" id="KW-0472">Membrane</keyword>
<proteinExistence type="predicted"/>
<dbReference type="STRING" id="1348662.CARG_00825"/>
<reference evidence="2 3" key="1">
    <citation type="journal article" date="2013" name="Genome Announc.">
        <title>Whole-Genome Sequence of the Clinical Strain Corynebacterium argentoratense DSM 44202, Isolated from a Human Throat Specimen.</title>
        <authorList>
            <person name="Bomholt C."/>
            <person name="Glaub A."/>
            <person name="Gravermann K."/>
            <person name="Albersmeier A."/>
            <person name="Brinkrolf K."/>
            <person name="Ruckert C."/>
            <person name="Tauch A."/>
        </authorList>
    </citation>
    <scope>NUCLEOTIDE SEQUENCE [LARGE SCALE GENOMIC DNA]</scope>
    <source>
        <strain evidence="2">DSM 44202</strain>
    </source>
</reference>
<keyword evidence="3" id="KW-1185">Reference proteome</keyword>
<dbReference type="EMBL" id="CP006365">
    <property type="protein sequence ID" value="AGU14362.1"/>
    <property type="molecule type" value="Genomic_DNA"/>
</dbReference>
<feature type="transmembrane region" description="Helical" evidence="1">
    <location>
        <begin position="57"/>
        <end position="90"/>
    </location>
</feature>
<dbReference type="RefSeq" id="WP_020975485.1">
    <property type="nucleotide sequence ID" value="NC_022198.1"/>
</dbReference>
<organism evidence="2 3">
    <name type="scientific">Corynebacterium argentoratense DSM 44202</name>
    <dbReference type="NCBI Taxonomy" id="1348662"/>
    <lineage>
        <taxon>Bacteria</taxon>
        <taxon>Bacillati</taxon>
        <taxon>Actinomycetota</taxon>
        <taxon>Actinomycetes</taxon>
        <taxon>Mycobacteriales</taxon>
        <taxon>Corynebacteriaceae</taxon>
        <taxon>Corynebacterium</taxon>
    </lineage>
</organism>
<evidence type="ECO:0000256" key="1">
    <source>
        <dbReference type="SAM" id="Phobius"/>
    </source>
</evidence>
<evidence type="ECO:0000313" key="2">
    <source>
        <dbReference type="EMBL" id="AGU14362.1"/>
    </source>
</evidence>
<gene>
    <name evidence="2" type="ORF">CARG_00825</name>
</gene>
<dbReference type="GeneID" id="78249043"/>